<dbReference type="InterPro" id="IPR001633">
    <property type="entry name" value="EAL_dom"/>
</dbReference>
<name>A0ABV6DVT3_9BACL</name>
<dbReference type="Pfam" id="PF00563">
    <property type="entry name" value="EAL"/>
    <property type="match status" value="1"/>
</dbReference>
<reference evidence="2 3" key="1">
    <citation type="submission" date="2024-09" db="EMBL/GenBank/DDBJ databases">
        <authorList>
            <person name="Sun Q."/>
            <person name="Mori K."/>
        </authorList>
    </citation>
    <scope>NUCLEOTIDE SEQUENCE [LARGE SCALE GENOMIC DNA]</scope>
    <source>
        <strain evidence="2 3">CCM 7759</strain>
    </source>
</reference>
<accession>A0ABV6DVT3</accession>
<organism evidence="2 3">
    <name type="scientific">Paenibacillus chartarius</name>
    <dbReference type="NCBI Taxonomy" id="747481"/>
    <lineage>
        <taxon>Bacteria</taxon>
        <taxon>Bacillati</taxon>
        <taxon>Bacillota</taxon>
        <taxon>Bacilli</taxon>
        <taxon>Bacillales</taxon>
        <taxon>Paenibacillaceae</taxon>
        <taxon>Paenibacillus</taxon>
    </lineage>
</organism>
<dbReference type="EMBL" id="JBHLWN010000130">
    <property type="protein sequence ID" value="MFC0216751.1"/>
    <property type="molecule type" value="Genomic_DNA"/>
</dbReference>
<sequence>MEVYAARQPIFDRSMNIYGYELLYRRSSNNYYEGINDKQATAELINNAYLVIQLNDLTGGTRAFINFSEELLVKEIPLLLPKEGIVVEVLERVKPTADVINACKKLKKFGYKLALDDFVFDGSYLPLIEIADIIKVEYPALDPNQQHQMIEQYQRQYSLKFLAEKIETREEHQTALALGYDFFQGYFFSKPVIVKGAIPVMN</sequence>
<protein>
    <submittedName>
        <fullName evidence="2">EAL and HDOD domain-containing protein</fullName>
    </submittedName>
</protein>
<dbReference type="Gene3D" id="3.20.20.450">
    <property type="entry name" value="EAL domain"/>
    <property type="match status" value="1"/>
</dbReference>
<comment type="caution">
    <text evidence="2">The sequence shown here is derived from an EMBL/GenBank/DDBJ whole genome shotgun (WGS) entry which is preliminary data.</text>
</comment>
<dbReference type="InterPro" id="IPR035919">
    <property type="entry name" value="EAL_sf"/>
</dbReference>
<proteinExistence type="predicted"/>
<dbReference type="PROSITE" id="PS50883">
    <property type="entry name" value="EAL"/>
    <property type="match status" value="1"/>
</dbReference>
<dbReference type="PANTHER" id="PTHR33121">
    <property type="entry name" value="CYCLIC DI-GMP PHOSPHODIESTERASE PDEF"/>
    <property type="match status" value="1"/>
</dbReference>
<dbReference type="PANTHER" id="PTHR33121:SF76">
    <property type="entry name" value="SIGNALING PROTEIN"/>
    <property type="match status" value="1"/>
</dbReference>
<dbReference type="RefSeq" id="WP_377475247.1">
    <property type="nucleotide sequence ID" value="NZ_JBHLWN010000130.1"/>
</dbReference>
<dbReference type="SMART" id="SM00052">
    <property type="entry name" value="EAL"/>
    <property type="match status" value="1"/>
</dbReference>
<evidence type="ECO:0000313" key="3">
    <source>
        <dbReference type="Proteomes" id="UP001589776"/>
    </source>
</evidence>
<feature type="domain" description="EAL" evidence="1">
    <location>
        <begin position="1"/>
        <end position="202"/>
    </location>
</feature>
<evidence type="ECO:0000313" key="2">
    <source>
        <dbReference type="EMBL" id="MFC0216751.1"/>
    </source>
</evidence>
<evidence type="ECO:0000259" key="1">
    <source>
        <dbReference type="PROSITE" id="PS50883"/>
    </source>
</evidence>
<gene>
    <name evidence="2" type="ORF">ACFFK0_30595</name>
</gene>
<dbReference type="SUPFAM" id="SSF141868">
    <property type="entry name" value="EAL domain-like"/>
    <property type="match status" value="1"/>
</dbReference>
<dbReference type="Proteomes" id="UP001589776">
    <property type="component" value="Unassembled WGS sequence"/>
</dbReference>
<keyword evidence="3" id="KW-1185">Reference proteome</keyword>
<dbReference type="InterPro" id="IPR050706">
    <property type="entry name" value="Cyclic-di-GMP_PDE-like"/>
</dbReference>